<gene>
    <name evidence="2" type="ORF">C3L33_10789</name>
</gene>
<dbReference type="PANTHER" id="PTHR12849:SF0">
    <property type="entry name" value="LARIAT DEBRANCHING ENZYME"/>
    <property type="match status" value="1"/>
</dbReference>
<dbReference type="GO" id="GO:0008419">
    <property type="term" value="F:RNA lariat debranching enzyme activity"/>
    <property type="evidence" value="ECO:0007669"/>
    <property type="project" value="TreeGrafter"/>
</dbReference>
<protein>
    <recommendedName>
        <fullName evidence="1">Lariat debranching enzyme C-terminal domain-containing protein</fullName>
    </recommendedName>
</protein>
<name>A0A6A4L9W9_9ERIC</name>
<organism evidence="2 3">
    <name type="scientific">Rhododendron williamsianum</name>
    <dbReference type="NCBI Taxonomy" id="262921"/>
    <lineage>
        <taxon>Eukaryota</taxon>
        <taxon>Viridiplantae</taxon>
        <taxon>Streptophyta</taxon>
        <taxon>Embryophyta</taxon>
        <taxon>Tracheophyta</taxon>
        <taxon>Spermatophyta</taxon>
        <taxon>Magnoliopsida</taxon>
        <taxon>eudicotyledons</taxon>
        <taxon>Gunneridae</taxon>
        <taxon>Pentapetalae</taxon>
        <taxon>asterids</taxon>
        <taxon>Ericales</taxon>
        <taxon>Ericaceae</taxon>
        <taxon>Ericoideae</taxon>
        <taxon>Rhodoreae</taxon>
        <taxon>Rhododendron</taxon>
    </lineage>
</organism>
<feature type="domain" description="Lariat debranching enzyme C-terminal" evidence="1">
    <location>
        <begin position="90"/>
        <end position="137"/>
    </location>
</feature>
<proteinExistence type="predicted"/>
<dbReference type="OrthoDB" id="10476488at2759"/>
<evidence type="ECO:0000313" key="2">
    <source>
        <dbReference type="EMBL" id="KAE9457326.1"/>
    </source>
</evidence>
<dbReference type="EMBL" id="QEFC01001519">
    <property type="protein sequence ID" value="KAE9457326.1"/>
    <property type="molecule type" value="Genomic_DNA"/>
</dbReference>
<reference evidence="2 3" key="1">
    <citation type="journal article" date="2019" name="Genome Biol. Evol.">
        <title>The Rhododendron genome and chromosomal organization provide insight into shared whole-genome duplications across the heath family (Ericaceae).</title>
        <authorList>
            <person name="Soza V.L."/>
            <person name="Lindsley D."/>
            <person name="Waalkes A."/>
            <person name="Ramage E."/>
            <person name="Patwardhan R.P."/>
            <person name="Burton J.N."/>
            <person name="Adey A."/>
            <person name="Kumar A."/>
            <person name="Qiu R."/>
            <person name="Shendure J."/>
            <person name="Hall B."/>
        </authorList>
    </citation>
    <scope>NUCLEOTIDE SEQUENCE [LARGE SCALE GENOMIC DNA]</scope>
    <source>
        <strain evidence="2">RSF 1966-606</strain>
    </source>
</reference>
<dbReference type="PANTHER" id="PTHR12849">
    <property type="entry name" value="RNA LARIAT DEBRANCHING ENZYME"/>
    <property type="match status" value="1"/>
</dbReference>
<evidence type="ECO:0000313" key="3">
    <source>
        <dbReference type="Proteomes" id="UP000428333"/>
    </source>
</evidence>
<dbReference type="InterPro" id="IPR007708">
    <property type="entry name" value="DBR1_C"/>
</dbReference>
<dbReference type="Proteomes" id="UP000428333">
    <property type="component" value="Linkage Group LG06"/>
</dbReference>
<dbReference type="GO" id="GO:0000398">
    <property type="term" value="P:mRNA splicing, via spliceosome"/>
    <property type="evidence" value="ECO:0007669"/>
    <property type="project" value="TreeGrafter"/>
</dbReference>
<feature type="non-terminal residue" evidence="2">
    <location>
        <position position="1"/>
    </location>
</feature>
<keyword evidence="3" id="KW-1185">Reference proteome</keyword>
<dbReference type="GO" id="GO:0005634">
    <property type="term" value="C:nucleus"/>
    <property type="evidence" value="ECO:0007669"/>
    <property type="project" value="TreeGrafter"/>
</dbReference>
<comment type="caution">
    <text evidence="2">The sequence shown here is derived from an EMBL/GenBank/DDBJ whole genome shotgun (WGS) entry which is preliminary data.</text>
</comment>
<sequence>MLAPCTTDDAALARRHGRRKRRRKSTSAFAAAIFRVLKRYRSIHYGRDMMFASSCKVTNQLIYFVWYDWPTGITDHGDWKVLVQRKPFFKEEVMKCLEVQNFEIESKPGPFEIQYDEEWMAITRKFDSVLALTTRWANFGFYILRMFTICISFTVNPLLAFCPLAIGCTA</sequence>
<dbReference type="AlphaFoldDB" id="A0A6A4L9W9"/>
<accession>A0A6A4L9W9</accession>
<dbReference type="Pfam" id="PF05011">
    <property type="entry name" value="DBR1"/>
    <property type="match status" value="1"/>
</dbReference>
<evidence type="ECO:0000259" key="1">
    <source>
        <dbReference type="Pfam" id="PF05011"/>
    </source>
</evidence>